<dbReference type="EMBL" id="QGNW01001303">
    <property type="protein sequence ID" value="RVW46426.1"/>
    <property type="molecule type" value="Genomic_DNA"/>
</dbReference>
<sequence length="110" mass="12309">MIYQLEQLDHGLQDEALLHEGLPTDPLGCRWRAPLSWAQNPSRVLTFIETSFMGALHGRLSCPSSAISLADQEIWRTMSPLICFDMSSGIDRSECCDSLAFNKGYLHLVP</sequence>
<comment type="caution">
    <text evidence="1">The sequence shown here is derived from an EMBL/GenBank/DDBJ whole genome shotgun (WGS) entry which is preliminary data.</text>
</comment>
<evidence type="ECO:0000313" key="1">
    <source>
        <dbReference type="EMBL" id="RVW46426.1"/>
    </source>
</evidence>
<protein>
    <submittedName>
        <fullName evidence="1">Uncharacterized protein</fullName>
    </submittedName>
</protein>
<accession>A0A438EFE0</accession>
<organism evidence="1 2">
    <name type="scientific">Vitis vinifera</name>
    <name type="common">Grape</name>
    <dbReference type="NCBI Taxonomy" id="29760"/>
    <lineage>
        <taxon>Eukaryota</taxon>
        <taxon>Viridiplantae</taxon>
        <taxon>Streptophyta</taxon>
        <taxon>Embryophyta</taxon>
        <taxon>Tracheophyta</taxon>
        <taxon>Spermatophyta</taxon>
        <taxon>Magnoliopsida</taxon>
        <taxon>eudicotyledons</taxon>
        <taxon>Gunneridae</taxon>
        <taxon>Pentapetalae</taxon>
        <taxon>rosids</taxon>
        <taxon>Vitales</taxon>
        <taxon>Vitaceae</taxon>
        <taxon>Viteae</taxon>
        <taxon>Vitis</taxon>
    </lineage>
</organism>
<proteinExistence type="predicted"/>
<reference evidence="1 2" key="1">
    <citation type="journal article" date="2018" name="PLoS Genet.">
        <title>Population sequencing reveals clonal diversity and ancestral inbreeding in the grapevine cultivar Chardonnay.</title>
        <authorList>
            <person name="Roach M.J."/>
            <person name="Johnson D.L."/>
            <person name="Bohlmann J."/>
            <person name="van Vuuren H.J."/>
            <person name="Jones S.J."/>
            <person name="Pretorius I.S."/>
            <person name="Schmidt S.A."/>
            <person name="Borneman A.R."/>
        </authorList>
    </citation>
    <scope>NUCLEOTIDE SEQUENCE [LARGE SCALE GENOMIC DNA]</scope>
    <source>
        <strain evidence="2">cv. Chardonnay</strain>
        <tissue evidence="1">Leaf</tissue>
    </source>
</reference>
<dbReference type="AlphaFoldDB" id="A0A438EFE0"/>
<gene>
    <name evidence="1" type="ORF">CK203_081767</name>
</gene>
<dbReference type="Proteomes" id="UP000288805">
    <property type="component" value="Unassembled WGS sequence"/>
</dbReference>
<evidence type="ECO:0000313" key="2">
    <source>
        <dbReference type="Proteomes" id="UP000288805"/>
    </source>
</evidence>
<name>A0A438EFE0_VITVI</name>